<feature type="region of interest" description="Disordered" evidence="3">
    <location>
        <begin position="1"/>
        <end position="23"/>
    </location>
</feature>
<protein>
    <recommendedName>
        <fullName evidence="4">Zn(2)-C6 fungal-type domain-containing protein</fullName>
    </recommendedName>
</protein>
<dbReference type="InterPro" id="IPR001138">
    <property type="entry name" value="Zn2Cys6_DnaBD"/>
</dbReference>
<sequence>MDPEQGSTQELRDSNSYLPESGSRGGIRVSLACLPCRSRHVKCGAETPSCVRCIDDGKACVYAKSRRGLRDKSSSSKRLAVKGASNDDQNVDNAPAMDHEQYGSKMAGSSYRSYSGPLSESSMSPSSISSKQSTRPATTERLLELYYLCFHNAHPFLLPQNYFFARLGSDPISLQHLLPVMWYIGSLHSEHGRSAVLRERMLQQVDLQDLPPNGFTVQAFLITALVLQAEDEMDHARNLLDRAIYLTLQIGLHTKAYSSIETDAVLAECWRRTYWGCYITDCCFATFLRAPTFMLWSVQSDVELPSEEFEYEREMVPPPRTLAEYDMRDFDEEPIVYSSFAYLIDLVRISGSILYLNGMSGADLELAVENADAMLVNWQFHMPKEKRGIIDINEEVDEVLFGAYSLFQTLQIYLHRPLSRLYLSPLENPAHKAPNMPKQEVSTEAYALWQHTRKTLNAVNALLSLYKLPSALSHHSPTLVDAIRLAILAQLSAFTYSERTDEFRTGRERVRLALGCLKGFGEVWPLGARLEREMKGISRNVFGLSKNSHANNLLSKTASPSFDLALMKQSPDQSQDLAPMIEQDIGIYNEYTDMDYLITLSGIAQGSL</sequence>
<dbReference type="GO" id="GO:0008270">
    <property type="term" value="F:zinc ion binding"/>
    <property type="evidence" value="ECO:0007669"/>
    <property type="project" value="InterPro"/>
</dbReference>
<dbReference type="PROSITE" id="PS50048">
    <property type="entry name" value="ZN2_CY6_FUNGAL_2"/>
    <property type="match status" value="1"/>
</dbReference>
<dbReference type="InterPro" id="IPR007219">
    <property type="entry name" value="XnlR_reg_dom"/>
</dbReference>
<dbReference type="CDD" id="cd00067">
    <property type="entry name" value="GAL4"/>
    <property type="match status" value="1"/>
</dbReference>
<organism evidence="5 6">
    <name type="scientific">Coleophoma cylindrospora</name>
    <dbReference type="NCBI Taxonomy" id="1849047"/>
    <lineage>
        <taxon>Eukaryota</taxon>
        <taxon>Fungi</taxon>
        <taxon>Dikarya</taxon>
        <taxon>Ascomycota</taxon>
        <taxon>Pezizomycotina</taxon>
        <taxon>Leotiomycetes</taxon>
        <taxon>Helotiales</taxon>
        <taxon>Dermateaceae</taxon>
        <taxon>Coleophoma</taxon>
    </lineage>
</organism>
<keyword evidence="6" id="KW-1185">Reference proteome</keyword>
<dbReference type="OrthoDB" id="2399539at2759"/>
<feature type="region of interest" description="Disordered" evidence="3">
    <location>
        <begin position="72"/>
        <end position="134"/>
    </location>
</feature>
<gene>
    <name evidence="5" type="ORF">BP6252_03792</name>
</gene>
<dbReference type="Gene3D" id="4.10.240.10">
    <property type="entry name" value="Zn(2)-C6 fungal-type DNA-binding domain"/>
    <property type="match status" value="1"/>
</dbReference>
<feature type="compositionally biased region" description="Polar residues" evidence="3">
    <location>
        <begin position="1"/>
        <end position="18"/>
    </location>
</feature>
<feature type="domain" description="Zn(2)-C6 fungal-type" evidence="4">
    <location>
        <begin position="32"/>
        <end position="62"/>
    </location>
</feature>
<proteinExistence type="predicted"/>
<dbReference type="STRING" id="1849047.A0A3D8S8W2"/>
<dbReference type="Proteomes" id="UP000256645">
    <property type="component" value="Unassembled WGS sequence"/>
</dbReference>
<evidence type="ECO:0000256" key="3">
    <source>
        <dbReference type="SAM" id="MobiDB-lite"/>
    </source>
</evidence>
<evidence type="ECO:0000313" key="5">
    <source>
        <dbReference type="EMBL" id="RDW82680.1"/>
    </source>
</evidence>
<dbReference type="SMART" id="SM00066">
    <property type="entry name" value="GAL4"/>
    <property type="match status" value="1"/>
</dbReference>
<dbReference type="CDD" id="cd12148">
    <property type="entry name" value="fungal_TF_MHR"/>
    <property type="match status" value="1"/>
</dbReference>
<dbReference type="AlphaFoldDB" id="A0A3D8S8W2"/>
<evidence type="ECO:0000313" key="6">
    <source>
        <dbReference type="Proteomes" id="UP000256645"/>
    </source>
</evidence>
<dbReference type="InterPro" id="IPR036864">
    <property type="entry name" value="Zn2-C6_fun-type_DNA-bd_sf"/>
</dbReference>
<dbReference type="PRINTS" id="PR00755">
    <property type="entry name" value="AFLATOXINBRP"/>
</dbReference>
<evidence type="ECO:0000259" key="4">
    <source>
        <dbReference type="PROSITE" id="PS50048"/>
    </source>
</evidence>
<dbReference type="SUPFAM" id="SSF57701">
    <property type="entry name" value="Zn2/Cys6 DNA-binding domain"/>
    <property type="match status" value="1"/>
</dbReference>
<dbReference type="Pfam" id="PF04082">
    <property type="entry name" value="Fungal_trans"/>
    <property type="match status" value="1"/>
</dbReference>
<dbReference type="PROSITE" id="PS00463">
    <property type="entry name" value="ZN2_CY6_FUNGAL_1"/>
    <property type="match status" value="1"/>
</dbReference>
<evidence type="ECO:0000256" key="1">
    <source>
        <dbReference type="ARBA" id="ARBA00022723"/>
    </source>
</evidence>
<dbReference type="PANTHER" id="PTHR47431:SF4">
    <property type="entry name" value="ZN(II)2CYS6 TRANSCRIPTION FACTOR (EUROFUNG)"/>
    <property type="match status" value="1"/>
</dbReference>
<accession>A0A3D8S8W2</accession>
<dbReference type="GO" id="GO:0003677">
    <property type="term" value="F:DNA binding"/>
    <property type="evidence" value="ECO:0007669"/>
    <property type="project" value="InterPro"/>
</dbReference>
<keyword evidence="2" id="KW-0539">Nucleus</keyword>
<evidence type="ECO:0000256" key="2">
    <source>
        <dbReference type="ARBA" id="ARBA00023242"/>
    </source>
</evidence>
<dbReference type="GO" id="GO:0000981">
    <property type="term" value="F:DNA-binding transcription factor activity, RNA polymerase II-specific"/>
    <property type="evidence" value="ECO:0007669"/>
    <property type="project" value="InterPro"/>
</dbReference>
<reference evidence="5 6" key="1">
    <citation type="journal article" date="2018" name="IMA Fungus">
        <title>IMA Genome-F 9: Draft genome sequence of Annulohypoxylon stygium, Aspergillus mulundensis, Berkeleyomyces basicola (syn. Thielaviopsis basicola), Ceratocystis smalleyi, two Cercospora beticola strains, Coleophoma cylindrospora, Fusarium fracticaudum, Phialophora cf. hyalina, and Morchella septimelata.</title>
        <authorList>
            <person name="Wingfield B.D."/>
            <person name="Bills G.F."/>
            <person name="Dong Y."/>
            <person name="Huang W."/>
            <person name="Nel W.J."/>
            <person name="Swalarsk-Parry B.S."/>
            <person name="Vaghefi N."/>
            <person name="Wilken P.M."/>
            <person name="An Z."/>
            <person name="de Beer Z.W."/>
            <person name="De Vos L."/>
            <person name="Chen L."/>
            <person name="Duong T.A."/>
            <person name="Gao Y."/>
            <person name="Hammerbacher A."/>
            <person name="Kikkert J.R."/>
            <person name="Li Y."/>
            <person name="Li H."/>
            <person name="Li K."/>
            <person name="Li Q."/>
            <person name="Liu X."/>
            <person name="Ma X."/>
            <person name="Naidoo K."/>
            <person name="Pethybridge S.J."/>
            <person name="Sun J."/>
            <person name="Steenkamp E.T."/>
            <person name="van der Nest M.A."/>
            <person name="van Wyk S."/>
            <person name="Wingfield M.J."/>
            <person name="Xiong C."/>
            <person name="Yue Q."/>
            <person name="Zhang X."/>
        </authorList>
    </citation>
    <scope>NUCLEOTIDE SEQUENCE [LARGE SCALE GENOMIC DNA]</scope>
    <source>
        <strain evidence="5 6">BP6252</strain>
    </source>
</reference>
<name>A0A3D8S8W2_9HELO</name>
<comment type="caution">
    <text evidence="5">The sequence shown here is derived from an EMBL/GenBank/DDBJ whole genome shotgun (WGS) entry which is preliminary data.</text>
</comment>
<dbReference type="GO" id="GO:0006351">
    <property type="term" value="P:DNA-templated transcription"/>
    <property type="evidence" value="ECO:0007669"/>
    <property type="project" value="InterPro"/>
</dbReference>
<dbReference type="Pfam" id="PF00172">
    <property type="entry name" value="Zn_clus"/>
    <property type="match status" value="1"/>
</dbReference>
<dbReference type="PANTHER" id="PTHR47431">
    <property type="entry name" value="ZN(II)2CYS6 TRANSCRIPTION FACTOR (EUROFUNG)-RELATED"/>
    <property type="match status" value="1"/>
</dbReference>
<dbReference type="EMBL" id="PDLM01000003">
    <property type="protein sequence ID" value="RDW82680.1"/>
    <property type="molecule type" value="Genomic_DNA"/>
</dbReference>
<keyword evidence="1" id="KW-0479">Metal-binding</keyword>
<feature type="compositionally biased region" description="Low complexity" evidence="3">
    <location>
        <begin position="113"/>
        <end position="134"/>
    </location>
</feature>